<dbReference type="OrthoDB" id="7051241at2"/>
<evidence type="ECO:0000256" key="3">
    <source>
        <dbReference type="ARBA" id="ARBA00022452"/>
    </source>
</evidence>
<evidence type="ECO:0000256" key="4">
    <source>
        <dbReference type="ARBA" id="ARBA00022692"/>
    </source>
</evidence>
<dbReference type="InterPro" id="IPR039426">
    <property type="entry name" value="TonB-dep_rcpt-like"/>
</dbReference>
<keyword evidence="5 9" id="KW-0798">TonB box</keyword>
<evidence type="ECO:0000256" key="10">
    <source>
        <dbReference type="SAM" id="SignalP"/>
    </source>
</evidence>
<dbReference type="InterPro" id="IPR012910">
    <property type="entry name" value="Plug_dom"/>
</dbReference>
<dbReference type="eggNOG" id="COG4771">
    <property type="taxonomic scope" value="Bacteria"/>
</dbReference>
<name>G6EG82_9SPHN</name>
<dbReference type="Proteomes" id="UP000004030">
    <property type="component" value="Unassembled WGS sequence"/>
</dbReference>
<evidence type="ECO:0000313" key="14">
    <source>
        <dbReference type="Proteomes" id="UP000004030"/>
    </source>
</evidence>
<sequence>MNMRMIGSRLAISASLLSVSVALSTPAWSQAADAQEADDQNYADEIIVTGSLIRRPNNTAVSPIVTVGTETIKESGNVNLNDALNQFPSFTTSGNAATGGQGTGGRATINLHGLGSNRNLVLLDGKRLPLSDISGNVDTNIIPESIIGGIDVITGGASAVYGSDAMSGVVNFKTLQGFEGVKVDSQYNISERGDGAKFNTSLAFGSKFAQGRGSVLAAFSYTKQDPIQGSEREFFHDKVPSSFLGYGTFIPSATNAPDAGVVNAIFSGYGVTGTINPLDRLGYNDNGTLFVQNGGQNYLGPTDGNGYAVFGGNVRMPVGQQLQVLNSLKRKTAFVKADYEVTPDITAYGQFLYVDLTVNTASGGSLTQFPTLTSIPVTNPFIPTDLATILASRPDATAPIAWNGRYVGVPYKNWDENFIVQQYMAGLRGGIVDGWSFDVYASYDESKHNQTMHNAVLKSRVQTLLNAADGGASICEGGFNPFGDANARSLSAECQAYITKDARSVENLTQTQVQGQLNGSLFDLGAGPAQIALVANYRRNTYSFSPDSDLTALSGFAPGGNIEGVVNTQPLAKTGISVKEIAAQVDIPLISDKPFVRELAIGAAGRISDYSSTGSVKSYEFDARWRPIESLLIRGGFQRAVRAPNIGELYSPQQGAQLVIGTPPGGLGDPCDVRSTARTGSSGAQVSDLCVALGVPAAAIGSYQFPTTATGQATSGNLDLTPESANTFNVGAVFNSPAVGGIFGDFSVSVDYYNIKIKNVISPVPGLTVLSKCFNLDGSNPGYSASNEYCQLVSRDNSGQILQISTPYLNLGALKTDGVEAQIHWGVPAGFLAESGKLYVDSAIGWLHNYKVQLLPGAPFLDYTGISNGGAGPNSVPPRATPKWKALTTFGYKSDVLGVGLRWRYQGSLKDTSYVLTPNNVQVGVKSYNLWDMFANVKVNNRLEFRAGVNNLFDKGLPYVASSQISTDPALYDLVGRSFYMGARVTF</sequence>
<dbReference type="KEGG" id="npn:JI59_22215"/>
<reference evidence="13 14" key="1">
    <citation type="journal article" date="2012" name="J. Bacteriol.">
        <title>Genome sequence of benzo(a)pyrene-degrading bacterium Novosphingobium pentaromativorans US6-1.</title>
        <authorList>
            <person name="Luo Y.R."/>
            <person name="Kang S.G."/>
            <person name="Kim S.J."/>
            <person name="Kim M.R."/>
            <person name="Li N."/>
            <person name="Lee J.H."/>
            <person name="Kwon K.K."/>
        </authorList>
    </citation>
    <scope>NUCLEOTIDE SEQUENCE [LARGE SCALE GENOMIC DNA]</scope>
    <source>
        <strain evidence="13 14">US6-1</strain>
    </source>
</reference>
<evidence type="ECO:0000313" key="13">
    <source>
        <dbReference type="EMBL" id="EHJ59771.1"/>
    </source>
</evidence>
<dbReference type="EMBL" id="AGFM01000054">
    <property type="protein sequence ID" value="EHJ59771.1"/>
    <property type="molecule type" value="Genomic_DNA"/>
</dbReference>
<keyword evidence="4 8" id="KW-0812">Transmembrane</keyword>
<dbReference type="PANTHER" id="PTHR47234">
    <property type="match status" value="1"/>
</dbReference>
<comment type="caution">
    <text evidence="13">The sequence shown here is derived from an EMBL/GenBank/DDBJ whole genome shotgun (WGS) entry which is preliminary data.</text>
</comment>
<gene>
    <name evidence="13" type="ORF">NSU_3353</name>
</gene>
<evidence type="ECO:0000256" key="9">
    <source>
        <dbReference type="RuleBase" id="RU003357"/>
    </source>
</evidence>
<dbReference type="GO" id="GO:0009279">
    <property type="term" value="C:cell outer membrane"/>
    <property type="evidence" value="ECO:0007669"/>
    <property type="project" value="UniProtKB-SubCell"/>
</dbReference>
<keyword evidence="3 8" id="KW-1134">Transmembrane beta strand</keyword>
<keyword evidence="10" id="KW-0732">Signal</keyword>
<keyword evidence="14" id="KW-1185">Reference proteome</keyword>
<evidence type="ECO:0000259" key="11">
    <source>
        <dbReference type="Pfam" id="PF00593"/>
    </source>
</evidence>
<keyword evidence="2 8" id="KW-0813">Transport</keyword>
<evidence type="ECO:0000256" key="7">
    <source>
        <dbReference type="ARBA" id="ARBA00023237"/>
    </source>
</evidence>
<dbReference type="SUPFAM" id="SSF56935">
    <property type="entry name" value="Porins"/>
    <property type="match status" value="1"/>
</dbReference>
<dbReference type="InterPro" id="IPR000531">
    <property type="entry name" value="Beta-barrel_TonB"/>
</dbReference>
<keyword evidence="6 8" id="KW-0472">Membrane</keyword>
<dbReference type="Gene3D" id="2.40.170.20">
    <property type="entry name" value="TonB-dependent receptor, beta-barrel domain"/>
    <property type="match status" value="1"/>
</dbReference>
<keyword evidence="13" id="KW-0675">Receptor</keyword>
<feature type="domain" description="TonB-dependent receptor-like beta-barrel" evidence="11">
    <location>
        <begin position="406"/>
        <end position="952"/>
    </location>
</feature>
<evidence type="ECO:0000256" key="5">
    <source>
        <dbReference type="ARBA" id="ARBA00023077"/>
    </source>
</evidence>
<dbReference type="Pfam" id="PF00593">
    <property type="entry name" value="TonB_dep_Rec_b-barrel"/>
    <property type="match status" value="1"/>
</dbReference>
<dbReference type="Pfam" id="PF07715">
    <property type="entry name" value="Plug"/>
    <property type="match status" value="1"/>
</dbReference>
<evidence type="ECO:0000256" key="2">
    <source>
        <dbReference type="ARBA" id="ARBA00022448"/>
    </source>
</evidence>
<dbReference type="PANTHER" id="PTHR47234:SF2">
    <property type="entry name" value="TONB-DEPENDENT RECEPTOR"/>
    <property type="match status" value="1"/>
</dbReference>
<dbReference type="InterPro" id="IPR037066">
    <property type="entry name" value="Plug_dom_sf"/>
</dbReference>
<dbReference type="AlphaFoldDB" id="G6EG82"/>
<dbReference type="PATRIC" id="fig|1088721.3.peg.3309"/>
<dbReference type="Gene3D" id="2.170.130.10">
    <property type="entry name" value="TonB-dependent receptor, plug domain"/>
    <property type="match status" value="1"/>
</dbReference>
<dbReference type="eggNOG" id="COG4206">
    <property type="taxonomic scope" value="Bacteria"/>
</dbReference>
<organism evidence="13 14">
    <name type="scientific">Novosphingobium pentaromativorans US6-1</name>
    <dbReference type="NCBI Taxonomy" id="1088721"/>
    <lineage>
        <taxon>Bacteria</taxon>
        <taxon>Pseudomonadati</taxon>
        <taxon>Pseudomonadota</taxon>
        <taxon>Alphaproteobacteria</taxon>
        <taxon>Sphingomonadales</taxon>
        <taxon>Sphingomonadaceae</taxon>
        <taxon>Novosphingobium</taxon>
    </lineage>
</organism>
<comment type="similarity">
    <text evidence="8 9">Belongs to the TonB-dependent receptor family.</text>
</comment>
<dbReference type="PROSITE" id="PS52016">
    <property type="entry name" value="TONB_DEPENDENT_REC_3"/>
    <property type="match status" value="1"/>
</dbReference>
<feature type="domain" description="TonB-dependent receptor plug" evidence="12">
    <location>
        <begin position="61"/>
        <end position="169"/>
    </location>
</feature>
<protein>
    <submittedName>
        <fullName evidence="13">TonB-dependent receptor</fullName>
    </submittedName>
</protein>
<evidence type="ECO:0000259" key="12">
    <source>
        <dbReference type="Pfam" id="PF07715"/>
    </source>
</evidence>
<evidence type="ECO:0000256" key="6">
    <source>
        <dbReference type="ARBA" id="ARBA00023136"/>
    </source>
</evidence>
<feature type="signal peptide" evidence="10">
    <location>
        <begin position="1"/>
        <end position="31"/>
    </location>
</feature>
<comment type="subcellular location">
    <subcellularLocation>
        <location evidence="1 8">Cell outer membrane</location>
        <topology evidence="1 8">Multi-pass membrane protein</topology>
    </subcellularLocation>
</comment>
<keyword evidence="7 8" id="KW-0998">Cell outer membrane</keyword>
<dbReference type="InterPro" id="IPR036942">
    <property type="entry name" value="Beta-barrel_TonB_sf"/>
</dbReference>
<proteinExistence type="inferred from homology"/>
<evidence type="ECO:0000256" key="1">
    <source>
        <dbReference type="ARBA" id="ARBA00004571"/>
    </source>
</evidence>
<accession>G6EG82</accession>
<feature type="chain" id="PRO_5003488106" evidence="10">
    <location>
        <begin position="32"/>
        <end position="987"/>
    </location>
</feature>
<evidence type="ECO:0000256" key="8">
    <source>
        <dbReference type="PROSITE-ProRule" id="PRU01360"/>
    </source>
</evidence>